<dbReference type="GO" id="GO:0048046">
    <property type="term" value="C:apoplast"/>
    <property type="evidence" value="ECO:0007669"/>
    <property type="project" value="UniProtKB-SubCell"/>
</dbReference>
<dbReference type="EMBL" id="JAUIZM010000008">
    <property type="protein sequence ID" value="KAK1370335.1"/>
    <property type="molecule type" value="Genomic_DNA"/>
</dbReference>
<keyword evidence="8 11" id="KW-0378">Hydrolase</keyword>
<accession>A0AAD8MCC9</accession>
<keyword evidence="9" id="KW-0325">Glycoprotein</keyword>
<dbReference type="InterPro" id="IPR031330">
    <property type="entry name" value="Gly_Hdrlase_35_cat"/>
</dbReference>
<dbReference type="AlphaFoldDB" id="A0AAD8MCC9"/>
<proteinExistence type="inferred from homology"/>
<dbReference type="FunFam" id="2.60.120.260:FF:000050">
    <property type="entry name" value="Beta-galactosidase"/>
    <property type="match status" value="1"/>
</dbReference>
<dbReference type="Pfam" id="PF17834">
    <property type="entry name" value="GHD"/>
    <property type="match status" value="1"/>
</dbReference>
<dbReference type="InterPro" id="IPR043159">
    <property type="entry name" value="Lectin_gal-bd_sf"/>
</dbReference>
<evidence type="ECO:0000313" key="16">
    <source>
        <dbReference type="Proteomes" id="UP001237642"/>
    </source>
</evidence>
<evidence type="ECO:0000256" key="11">
    <source>
        <dbReference type="RuleBase" id="RU000675"/>
    </source>
</evidence>
<feature type="chain" id="PRO_5041988419" description="Beta-galactosidase" evidence="13">
    <location>
        <begin position="27"/>
        <end position="836"/>
    </location>
</feature>
<dbReference type="PANTHER" id="PTHR23421">
    <property type="entry name" value="BETA-GALACTOSIDASE RELATED"/>
    <property type="match status" value="1"/>
</dbReference>
<evidence type="ECO:0000256" key="6">
    <source>
        <dbReference type="ARBA" id="ARBA00022525"/>
    </source>
</evidence>
<keyword evidence="6" id="KW-0964">Secreted</keyword>
<feature type="signal peptide" evidence="13">
    <location>
        <begin position="1"/>
        <end position="26"/>
    </location>
</feature>
<dbReference type="PRINTS" id="PR00742">
    <property type="entry name" value="GLHYDRLASE35"/>
</dbReference>
<dbReference type="Gene3D" id="2.60.120.260">
    <property type="entry name" value="Galactose-binding domain-like"/>
    <property type="match status" value="1"/>
</dbReference>
<sequence>MGLHSPNILLTLTAALLATSLVAVHAAGTDRPISYDERSMIINGKRELVFSGSIHYPRTQPQMWPELFERAKAGGINCIQTYVFWNYHEPIQDQFQFEGNGDIIKFFKVAHQHNLWVSLRVGPYIAAEWNQGGFPYWLREIPNISFRNYNEPFMFHMKQFTEMVLNMMKKEKLFAPQGGPIILLQIENEYGAVQATYREDGAKYIQWAAQMATSLYNEVPWVMCKQPNAPPEVIETCNGRHCADTFKGTNGPNKPMMWSENWTAQYRAFGDPPSQRSAEDIAFSVANFVAKGGSFVNYYMYYGGTNYGRISSSFVTTRYYDEAPLDEFGLPRDPKFGHLRDLHRALKLSKKALFKGKMSEEKISEVVRAVVYEKPGDANTCAAFVINNNTKIPTTVKFRGADLYVPAKSISILPDCKRVVFNTDTVVAQHSSRNFVTVNTDFNLDWEFYREPVPTIDALPIKNQFPLELYSLTKDASDYAWYSTSVNLDRRDLPMRPDMLPIMQIQNNGHAMVSFLNGELVGFAHGKLDAKQFTQESPVNLRPGINHISLLGMTLGIQNSGAHMEKRWTGPDTLVIKGLNTGTLDLTQNNWGHQVGVGGEKLQLFTEEGAARVKWTADTGLGTPVTWYKAYFDTPPGNDPLAITMDSMQKGQCWINGNSIGRYWASFITPLGKPSQSEYHIPRAFLKPEKNLVVIFEEAGGIPHNITILTVNRDTICTLVSEVTPPSVLSFERKENQLRSIVDGVKDGAQLQCPAGKVIEKVEFASFGDPIGACGMYSLGKCHYPNTQIVVEEHCMGKNNCTIPLSREAFGNGDSCPETFKVLAAQVKCSFAAGTP</sequence>
<organism evidence="15 16">
    <name type="scientific">Heracleum sosnowskyi</name>
    <dbReference type="NCBI Taxonomy" id="360622"/>
    <lineage>
        <taxon>Eukaryota</taxon>
        <taxon>Viridiplantae</taxon>
        <taxon>Streptophyta</taxon>
        <taxon>Embryophyta</taxon>
        <taxon>Tracheophyta</taxon>
        <taxon>Spermatophyta</taxon>
        <taxon>Magnoliopsida</taxon>
        <taxon>eudicotyledons</taxon>
        <taxon>Gunneridae</taxon>
        <taxon>Pentapetalae</taxon>
        <taxon>asterids</taxon>
        <taxon>campanulids</taxon>
        <taxon>Apiales</taxon>
        <taxon>Apiaceae</taxon>
        <taxon>Apioideae</taxon>
        <taxon>apioid superclade</taxon>
        <taxon>Tordylieae</taxon>
        <taxon>Tordyliinae</taxon>
        <taxon>Heracleum</taxon>
    </lineage>
</organism>
<keyword evidence="16" id="KW-1185">Reference proteome</keyword>
<evidence type="ECO:0000256" key="7">
    <source>
        <dbReference type="ARBA" id="ARBA00022729"/>
    </source>
</evidence>
<evidence type="ECO:0000256" key="13">
    <source>
        <dbReference type="SAM" id="SignalP"/>
    </source>
</evidence>
<comment type="similarity">
    <text evidence="3 12">Belongs to the glycosyl hydrolase 35 family.</text>
</comment>
<dbReference type="Proteomes" id="UP001237642">
    <property type="component" value="Unassembled WGS sequence"/>
</dbReference>
<evidence type="ECO:0000256" key="9">
    <source>
        <dbReference type="ARBA" id="ARBA00023180"/>
    </source>
</evidence>
<dbReference type="CDD" id="cd22842">
    <property type="entry name" value="Gal_Rha_Lectin_BGal"/>
    <property type="match status" value="1"/>
</dbReference>
<evidence type="ECO:0000256" key="3">
    <source>
        <dbReference type="ARBA" id="ARBA00009809"/>
    </source>
</evidence>
<dbReference type="Pfam" id="PF01301">
    <property type="entry name" value="Glyco_hydro_35"/>
    <property type="match status" value="1"/>
</dbReference>
<comment type="catalytic activity">
    <reaction evidence="1 11">
        <text>Hydrolysis of terminal non-reducing beta-D-galactose residues in beta-D-galactosides.</text>
        <dbReference type="EC" id="3.2.1.23"/>
    </reaction>
</comment>
<keyword evidence="7 13" id="KW-0732">Signal</keyword>
<dbReference type="Pfam" id="PF21467">
    <property type="entry name" value="BetaGal_gal-bd"/>
    <property type="match status" value="1"/>
</dbReference>
<keyword evidence="5" id="KW-0052">Apoplast</keyword>
<feature type="domain" description="SUEL-type lectin" evidence="14">
    <location>
        <begin position="749"/>
        <end position="830"/>
    </location>
</feature>
<dbReference type="GO" id="GO:0030246">
    <property type="term" value="F:carbohydrate binding"/>
    <property type="evidence" value="ECO:0007669"/>
    <property type="project" value="InterPro"/>
</dbReference>
<evidence type="ECO:0000256" key="4">
    <source>
        <dbReference type="ARBA" id="ARBA00012756"/>
    </source>
</evidence>
<dbReference type="InterPro" id="IPR041392">
    <property type="entry name" value="GHD"/>
</dbReference>
<dbReference type="SUPFAM" id="SSF51445">
    <property type="entry name" value="(Trans)glycosidases"/>
    <property type="match status" value="1"/>
</dbReference>
<dbReference type="FunFam" id="3.20.20.80:FF:000006">
    <property type="entry name" value="Beta-galactosidase"/>
    <property type="match status" value="1"/>
</dbReference>
<dbReference type="GO" id="GO:0005975">
    <property type="term" value="P:carbohydrate metabolic process"/>
    <property type="evidence" value="ECO:0007669"/>
    <property type="project" value="InterPro"/>
</dbReference>
<dbReference type="InterPro" id="IPR017853">
    <property type="entry name" value="GH"/>
</dbReference>
<evidence type="ECO:0000256" key="12">
    <source>
        <dbReference type="RuleBase" id="RU003679"/>
    </source>
</evidence>
<name>A0AAD8MCC9_9APIA</name>
<dbReference type="PROSITE" id="PS01182">
    <property type="entry name" value="GLYCOSYL_HYDROL_F35"/>
    <property type="match status" value="1"/>
</dbReference>
<dbReference type="Pfam" id="PF02140">
    <property type="entry name" value="SUEL_Lectin"/>
    <property type="match status" value="1"/>
</dbReference>
<dbReference type="PROSITE" id="PS50228">
    <property type="entry name" value="SUEL_LECTIN"/>
    <property type="match status" value="1"/>
</dbReference>
<evidence type="ECO:0000256" key="10">
    <source>
        <dbReference type="ARBA" id="ARBA00023295"/>
    </source>
</evidence>
<reference evidence="15" key="2">
    <citation type="submission" date="2023-05" db="EMBL/GenBank/DDBJ databases">
        <authorList>
            <person name="Schelkunov M.I."/>
        </authorList>
    </citation>
    <scope>NUCLEOTIDE SEQUENCE</scope>
    <source>
        <strain evidence="15">Hsosn_3</strain>
        <tissue evidence="15">Leaf</tissue>
    </source>
</reference>
<evidence type="ECO:0000256" key="2">
    <source>
        <dbReference type="ARBA" id="ARBA00004271"/>
    </source>
</evidence>
<comment type="caution">
    <text evidence="15">The sequence shown here is derived from an EMBL/GenBank/DDBJ whole genome shotgun (WGS) entry which is preliminary data.</text>
</comment>
<evidence type="ECO:0000313" key="15">
    <source>
        <dbReference type="EMBL" id="KAK1370335.1"/>
    </source>
</evidence>
<dbReference type="InterPro" id="IPR048913">
    <property type="entry name" value="BetaGal_gal-bd"/>
</dbReference>
<dbReference type="SUPFAM" id="SSF49785">
    <property type="entry name" value="Galactose-binding domain-like"/>
    <property type="match status" value="2"/>
</dbReference>
<dbReference type="EC" id="3.2.1.23" evidence="4 11"/>
<evidence type="ECO:0000256" key="1">
    <source>
        <dbReference type="ARBA" id="ARBA00001412"/>
    </source>
</evidence>
<dbReference type="InterPro" id="IPR000922">
    <property type="entry name" value="Lectin_gal-bd_dom"/>
</dbReference>
<dbReference type="Gene3D" id="3.20.20.80">
    <property type="entry name" value="Glycosidases"/>
    <property type="match status" value="1"/>
</dbReference>
<protein>
    <recommendedName>
        <fullName evidence="4 11">Beta-galactosidase</fullName>
        <ecNumber evidence="4 11">3.2.1.23</ecNumber>
    </recommendedName>
</protein>
<evidence type="ECO:0000256" key="8">
    <source>
        <dbReference type="ARBA" id="ARBA00022801"/>
    </source>
</evidence>
<dbReference type="InterPro" id="IPR019801">
    <property type="entry name" value="Glyco_hydro_35_CS"/>
</dbReference>
<gene>
    <name evidence="15" type="ORF">POM88_036427</name>
</gene>
<dbReference type="InterPro" id="IPR008979">
    <property type="entry name" value="Galactose-bd-like_sf"/>
</dbReference>
<reference evidence="15" key="1">
    <citation type="submission" date="2023-02" db="EMBL/GenBank/DDBJ databases">
        <title>Genome of toxic invasive species Heracleum sosnowskyi carries increased number of genes despite the absence of recent whole-genome duplications.</title>
        <authorList>
            <person name="Schelkunov M."/>
            <person name="Shtratnikova V."/>
            <person name="Makarenko M."/>
            <person name="Klepikova A."/>
            <person name="Omelchenko D."/>
            <person name="Novikova G."/>
            <person name="Obukhova E."/>
            <person name="Bogdanov V."/>
            <person name="Penin A."/>
            <person name="Logacheva M."/>
        </authorList>
    </citation>
    <scope>NUCLEOTIDE SEQUENCE</scope>
    <source>
        <strain evidence="15">Hsosn_3</strain>
        <tissue evidence="15">Leaf</tissue>
    </source>
</reference>
<dbReference type="Gene3D" id="2.60.120.740">
    <property type="match status" value="1"/>
</dbReference>
<keyword evidence="10 11" id="KW-0326">Glycosidase</keyword>
<dbReference type="InterPro" id="IPR001944">
    <property type="entry name" value="Glycoside_Hdrlase_35"/>
</dbReference>
<comment type="subcellular location">
    <subcellularLocation>
        <location evidence="2">Secreted</location>
        <location evidence="2">Extracellular space</location>
        <location evidence="2">Apoplast</location>
    </subcellularLocation>
</comment>
<dbReference type="GO" id="GO:0004565">
    <property type="term" value="F:beta-galactosidase activity"/>
    <property type="evidence" value="ECO:0007669"/>
    <property type="project" value="UniProtKB-EC"/>
</dbReference>
<evidence type="ECO:0000259" key="14">
    <source>
        <dbReference type="PROSITE" id="PS50228"/>
    </source>
</evidence>
<evidence type="ECO:0000256" key="5">
    <source>
        <dbReference type="ARBA" id="ARBA00022523"/>
    </source>
</evidence>